<dbReference type="EC" id="4.4.-.-" evidence="3"/>
<dbReference type="InterPro" id="IPR015421">
    <property type="entry name" value="PyrdxlP-dep_Trfase_major"/>
</dbReference>
<protein>
    <recommendedName>
        <fullName evidence="3">Probable hercynylcysteine sulfoxide lyase</fullName>
        <ecNumber evidence="3">4.4.-.-</ecNumber>
    </recommendedName>
</protein>
<dbReference type="PROSITE" id="PS00595">
    <property type="entry name" value="AA_TRANSFER_CLASS_5"/>
    <property type="match status" value="1"/>
</dbReference>
<feature type="domain" description="Aminotransferase class V" evidence="5">
    <location>
        <begin position="32"/>
        <end position="394"/>
    </location>
</feature>
<evidence type="ECO:0000313" key="7">
    <source>
        <dbReference type="Proteomes" id="UP000003111"/>
    </source>
</evidence>
<comment type="similarity">
    <text evidence="3">Belongs to the class-V pyridoxal-phosphate-dependent aminotransferase family. EgtE subfamily.</text>
</comment>
<sequence length="404" mass="42202">MSGGVHHLSWQAGTVIDIETVRADTPACADQVFLDSAGSSLPPRQVVDTVVGHLRREAEVGGYRAATERAEDLAALPLALARVVGGEAGTIALTDSATRAWAQFVSAVPLERGDRVLITGVEYASNAIMLLQRVRAAGISVEVVPSDAAGRVDLEALDAMIDDRVRLVSLVHVPSTSGIVNPVREVVDLAHRHGALVVLDACQSVGQIDVDVQALGVDALSATGRKWLRAPRGTGFLYVRPGLASTLEPAVVDLHGGTWTGADAYELAADATRFQLWEGDVAGRLGLGVAAELLLRLGPAEVERAVAARGHTLRSLLGAVPGVNVHDHGDPLCGIVTFTVDGIDPAQVKGRLEADGVTVTVGGRHSTLLDLTARGLTGIVRASPHYFVTDAQLEQAAAAVAHLR</sequence>
<comment type="function">
    <text evidence="3">Probably catalyzes the conversion of hercynylcysteine sulfoxide to ergothioneine.</text>
</comment>
<evidence type="ECO:0000259" key="5">
    <source>
        <dbReference type="Pfam" id="PF00266"/>
    </source>
</evidence>
<dbReference type="AlphaFoldDB" id="E2S832"/>
<dbReference type="HAMAP" id="MF_02038">
    <property type="entry name" value="EgtE"/>
    <property type="match status" value="1"/>
</dbReference>
<keyword evidence="6" id="KW-0808">Transferase</keyword>
<dbReference type="Gene3D" id="3.40.640.10">
    <property type="entry name" value="Type I PLP-dependent aspartate aminotransferase-like (Major domain)"/>
    <property type="match status" value="1"/>
</dbReference>
<dbReference type="InterPro" id="IPR015422">
    <property type="entry name" value="PyrdxlP-dep_Trfase_small"/>
</dbReference>
<dbReference type="InterPro" id="IPR015424">
    <property type="entry name" value="PyrdxlP-dep_Trfase"/>
</dbReference>
<dbReference type="eggNOG" id="COG0520">
    <property type="taxonomic scope" value="Bacteria"/>
</dbReference>
<dbReference type="PANTHER" id="PTHR43586">
    <property type="entry name" value="CYSTEINE DESULFURASE"/>
    <property type="match status" value="1"/>
</dbReference>
<proteinExistence type="inferred from homology"/>
<dbReference type="UniPathway" id="UPA01014"/>
<accession>E2S832</accession>
<comment type="catalytic activity">
    <reaction evidence="3">
        <text>S-(hercyn-2-yl)-L-cysteine S-oxide + AH2 + H(+) = ergothioneine + pyruvate + A + NH4(+)</text>
        <dbReference type="Rhea" id="RHEA:42688"/>
        <dbReference type="ChEBI" id="CHEBI:13193"/>
        <dbReference type="ChEBI" id="CHEBI:15361"/>
        <dbReference type="ChEBI" id="CHEBI:15378"/>
        <dbReference type="ChEBI" id="CHEBI:17499"/>
        <dbReference type="ChEBI" id="CHEBI:28938"/>
        <dbReference type="ChEBI" id="CHEBI:82706"/>
        <dbReference type="ChEBI" id="CHEBI:134344"/>
    </reaction>
</comment>
<comment type="pathway">
    <text evidence="3">Amino-acid biosynthesis; ergothioneine biosynthesis.</text>
</comment>
<keyword evidence="6" id="KW-0032">Aminotransferase</keyword>
<dbReference type="InterPro" id="IPR027563">
    <property type="entry name" value="EgtE"/>
</dbReference>
<dbReference type="EMBL" id="ACLF03000001">
    <property type="protein sequence ID" value="EFQ84848.1"/>
    <property type="molecule type" value="Genomic_DNA"/>
</dbReference>
<keyword evidence="7" id="KW-1185">Reference proteome</keyword>
<dbReference type="GO" id="GO:0008483">
    <property type="term" value="F:transaminase activity"/>
    <property type="evidence" value="ECO:0007669"/>
    <property type="project" value="UniProtKB-KW"/>
</dbReference>
<comment type="cofactor">
    <cofactor evidence="1 3 4">
        <name>pyridoxal 5'-phosphate</name>
        <dbReference type="ChEBI" id="CHEBI:597326"/>
    </cofactor>
</comment>
<name>E2S832_9ACTN</name>
<dbReference type="Pfam" id="PF00266">
    <property type="entry name" value="Aminotran_5"/>
    <property type="match status" value="1"/>
</dbReference>
<keyword evidence="3" id="KW-0456">Lyase</keyword>
<feature type="modified residue" description="N6-(pyridoxal phosphate)lysine" evidence="3">
    <location>
        <position position="226"/>
    </location>
</feature>
<keyword evidence="2 3" id="KW-0663">Pyridoxal phosphate</keyword>
<organism evidence="6 7">
    <name type="scientific">Aeromicrobium marinum DSM 15272</name>
    <dbReference type="NCBI Taxonomy" id="585531"/>
    <lineage>
        <taxon>Bacteria</taxon>
        <taxon>Bacillati</taxon>
        <taxon>Actinomycetota</taxon>
        <taxon>Actinomycetes</taxon>
        <taxon>Propionibacteriales</taxon>
        <taxon>Nocardioidaceae</taxon>
        <taxon>Aeromicrobium</taxon>
    </lineage>
</organism>
<reference evidence="6" key="1">
    <citation type="submission" date="2010-08" db="EMBL/GenBank/DDBJ databases">
        <authorList>
            <person name="Muzny D."/>
            <person name="Qin X."/>
            <person name="Buhay C."/>
            <person name="Dugan-Rocha S."/>
            <person name="Ding Y."/>
            <person name="Chen G."/>
            <person name="Hawes A."/>
            <person name="Holder M."/>
            <person name="Jhangiani S."/>
            <person name="Johnson A."/>
            <person name="Khan Z."/>
            <person name="Li Z."/>
            <person name="Liu W."/>
            <person name="Liu X."/>
            <person name="Perez L."/>
            <person name="Shen H."/>
            <person name="Wang Q."/>
            <person name="Watt J."/>
            <person name="Xi L."/>
            <person name="Xin Y."/>
            <person name="Zhou J."/>
            <person name="Deng J."/>
            <person name="Jiang H."/>
            <person name="Liu Y."/>
            <person name="Qu J."/>
            <person name="Song X.-Z."/>
            <person name="Zhang L."/>
            <person name="Villasana D."/>
            <person name="Johnson A."/>
            <person name="Liu J."/>
            <person name="Liyanage D."/>
            <person name="Lorensuhewa L."/>
            <person name="Robinson T."/>
            <person name="Song A."/>
            <person name="Song B.-B."/>
            <person name="Dinh H."/>
            <person name="Thornton R."/>
            <person name="Coyle M."/>
            <person name="Francisco L."/>
            <person name="Jackson L."/>
            <person name="Javaid M."/>
            <person name="Korchina V."/>
            <person name="Kovar C."/>
            <person name="Mata R."/>
            <person name="Mathew T."/>
            <person name="Ngo R."/>
            <person name="Nguyen L."/>
            <person name="Nguyen N."/>
            <person name="Okwuonu G."/>
            <person name="Ongeri F."/>
            <person name="Pham C."/>
            <person name="Simmons D."/>
            <person name="Wilczek-Boney K."/>
            <person name="Hale W."/>
            <person name="Jakkamsetti A."/>
            <person name="Pham P."/>
            <person name="Ruth R."/>
            <person name="San Lucas F."/>
            <person name="Warren J."/>
            <person name="Zhang J."/>
            <person name="Zhao Z."/>
            <person name="Zhou C."/>
            <person name="Zhu D."/>
            <person name="Lee S."/>
            <person name="Bess C."/>
            <person name="Blankenburg K."/>
            <person name="Forbes L."/>
            <person name="Fu Q."/>
            <person name="Gubbala S."/>
            <person name="Hirani K."/>
            <person name="Jayaseelan J.C."/>
            <person name="Lara F."/>
            <person name="Munidasa M."/>
            <person name="Palculict T."/>
            <person name="Patil S."/>
            <person name="Pu L.-L."/>
            <person name="Saada N."/>
            <person name="Tang L."/>
            <person name="Weissenberger G."/>
            <person name="Zhu Y."/>
            <person name="Hemphill L."/>
            <person name="Shang Y."/>
            <person name="Youmans B."/>
            <person name="Ayvaz T."/>
            <person name="Ross M."/>
            <person name="Santibanez J."/>
            <person name="Aqrawi P."/>
            <person name="Gross S."/>
            <person name="Joshi V."/>
            <person name="Fowler G."/>
            <person name="Nazareth L."/>
            <person name="Reid J."/>
            <person name="Worley K."/>
            <person name="Petrosino J."/>
            <person name="Highlander S."/>
            <person name="Gibbs R."/>
        </authorList>
    </citation>
    <scope>NUCLEOTIDE SEQUENCE [LARGE SCALE GENOMIC DNA]</scope>
    <source>
        <strain evidence="6">DSM 15272</strain>
    </source>
</reference>
<dbReference type="STRING" id="585531.HMPREF0063_10189"/>
<evidence type="ECO:0000313" key="6">
    <source>
        <dbReference type="EMBL" id="EFQ84848.1"/>
    </source>
</evidence>
<dbReference type="GO" id="GO:1990411">
    <property type="term" value="F:hercynylcysteine sulfoxide lyase activity (ergothioneine-forming)"/>
    <property type="evidence" value="ECO:0007669"/>
    <property type="project" value="RHEA"/>
</dbReference>
<dbReference type="SUPFAM" id="SSF53383">
    <property type="entry name" value="PLP-dependent transferases"/>
    <property type="match status" value="1"/>
</dbReference>
<dbReference type="InterPro" id="IPR020578">
    <property type="entry name" value="Aminotrans_V_PyrdxlP_BS"/>
</dbReference>
<evidence type="ECO:0000256" key="3">
    <source>
        <dbReference type="HAMAP-Rule" id="MF_02038"/>
    </source>
</evidence>
<dbReference type="Proteomes" id="UP000003111">
    <property type="component" value="Unassembled WGS sequence"/>
</dbReference>
<dbReference type="HOGENOM" id="CLU_003433_2_1_11"/>
<dbReference type="InterPro" id="IPR000192">
    <property type="entry name" value="Aminotrans_V_dom"/>
</dbReference>
<dbReference type="PANTHER" id="PTHR43586:SF24">
    <property type="entry name" value="BLR4730 PROTEIN"/>
    <property type="match status" value="1"/>
</dbReference>
<evidence type="ECO:0000256" key="4">
    <source>
        <dbReference type="RuleBase" id="RU004504"/>
    </source>
</evidence>
<evidence type="ECO:0000256" key="2">
    <source>
        <dbReference type="ARBA" id="ARBA00022898"/>
    </source>
</evidence>
<dbReference type="Gene3D" id="3.90.1150.10">
    <property type="entry name" value="Aspartate Aminotransferase, domain 1"/>
    <property type="match status" value="1"/>
</dbReference>
<comment type="caution">
    <text evidence="6">The sequence shown here is derived from an EMBL/GenBank/DDBJ whole genome shotgun (WGS) entry which is preliminary data.</text>
</comment>
<evidence type="ECO:0000256" key="1">
    <source>
        <dbReference type="ARBA" id="ARBA00001933"/>
    </source>
</evidence>
<gene>
    <name evidence="3" type="primary">egtE</name>
    <name evidence="6" type="ORF">HMPREF0063_10189</name>
</gene>